<evidence type="ECO:0000313" key="2">
    <source>
        <dbReference type="EMBL" id="PCJ23786.1"/>
    </source>
</evidence>
<evidence type="ECO:0000313" key="3">
    <source>
        <dbReference type="Proteomes" id="UP000218327"/>
    </source>
</evidence>
<keyword evidence="1" id="KW-0812">Transmembrane</keyword>
<organism evidence="2 3">
    <name type="scientific">SAR86 cluster bacterium</name>
    <dbReference type="NCBI Taxonomy" id="2030880"/>
    <lineage>
        <taxon>Bacteria</taxon>
        <taxon>Pseudomonadati</taxon>
        <taxon>Pseudomonadota</taxon>
        <taxon>Gammaproteobacteria</taxon>
        <taxon>SAR86 cluster</taxon>
    </lineage>
</organism>
<comment type="caution">
    <text evidence="2">The sequence shown here is derived from an EMBL/GenBank/DDBJ whole genome shotgun (WGS) entry which is preliminary data.</text>
</comment>
<accession>A0A2A5AY63</accession>
<reference evidence="3" key="1">
    <citation type="submission" date="2017-08" db="EMBL/GenBank/DDBJ databases">
        <title>A dynamic microbial community with high functional redundancy inhabits the cold, oxic subseafloor aquifer.</title>
        <authorList>
            <person name="Tully B.J."/>
            <person name="Wheat C.G."/>
            <person name="Glazer B.T."/>
            <person name="Huber J.A."/>
        </authorList>
    </citation>
    <scope>NUCLEOTIDE SEQUENCE [LARGE SCALE GENOMIC DNA]</scope>
</reference>
<keyword evidence="1" id="KW-1133">Transmembrane helix</keyword>
<keyword evidence="1" id="KW-0472">Membrane</keyword>
<proteinExistence type="predicted"/>
<dbReference type="Proteomes" id="UP000218327">
    <property type="component" value="Unassembled WGS sequence"/>
</dbReference>
<evidence type="ECO:0000256" key="1">
    <source>
        <dbReference type="SAM" id="Phobius"/>
    </source>
</evidence>
<evidence type="ECO:0008006" key="4">
    <source>
        <dbReference type="Google" id="ProtNLM"/>
    </source>
</evidence>
<gene>
    <name evidence="2" type="ORF">COA96_11025</name>
</gene>
<feature type="transmembrane region" description="Helical" evidence="1">
    <location>
        <begin position="12"/>
        <end position="31"/>
    </location>
</feature>
<dbReference type="EMBL" id="NVVJ01000034">
    <property type="protein sequence ID" value="PCJ23786.1"/>
    <property type="molecule type" value="Genomic_DNA"/>
</dbReference>
<protein>
    <recommendedName>
        <fullName evidence="4">MSHA biogenesis protein MshP</fullName>
    </recommendedName>
</protein>
<dbReference type="AlphaFoldDB" id="A0A2A5AY63"/>
<sequence>MTINKLSRQLGIGLPAAIFIITVMAVIAVAVNQLVNQNAQSFEEELNFTRAFYAAESGAGFAMNGIYPPEEYSVYAGTTCTAPVTYNFAVSGLENCSAVVSCTEVIIGGTNYATIQSEGSCGDVERTIQVRTVY</sequence>
<name>A0A2A5AY63_9GAMM</name>